<evidence type="ECO:0000256" key="1">
    <source>
        <dbReference type="ARBA" id="ARBA00004651"/>
    </source>
</evidence>
<dbReference type="EMBL" id="QFRJ01000018">
    <property type="protein sequence ID" value="PWH81364.1"/>
    <property type="molecule type" value="Genomic_DNA"/>
</dbReference>
<dbReference type="PANTHER" id="PTHR43394:SF4">
    <property type="entry name" value="TOXIN SECRETION ABC TRANSPORTER ATP-BINDING PROTEIN"/>
    <property type="match status" value="1"/>
</dbReference>
<feature type="domain" description="ABC transporter" evidence="6">
    <location>
        <begin position="339"/>
        <end position="568"/>
    </location>
</feature>
<evidence type="ECO:0000313" key="8">
    <source>
        <dbReference type="EMBL" id="PWH81364.1"/>
    </source>
</evidence>
<feature type="domain" description="ABC transmembrane type-1" evidence="7">
    <location>
        <begin position="29"/>
        <end position="304"/>
    </location>
</feature>
<feature type="transmembrane region" description="Helical" evidence="5">
    <location>
        <begin position="25"/>
        <end position="47"/>
    </location>
</feature>
<feature type="transmembrane region" description="Helical" evidence="5">
    <location>
        <begin position="59"/>
        <end position="79"/>
    </location>
</feature>
<sequence>MEEKLSITKRFWQLVRVDGKDIRNVYYYSFFAGLTGLTLPLGIQAIINLIQVGQINSAWIVMVLVVVLGFAVKGVLQILQLRITENIQQSIFTRASFEFAYRIPRIKFEDLFKKYTPELINRFFDVMTIQKGMSKLLTSISTAGIQVFLGLILLSLYHPFFIIYSFLLIIIFYLMFKFMGRKGLNTSLEESSHKYSLVHWLEEAGRTSISFKLAGKTDYVLERSNVHAEKYLNAREKHFKVLVSQYSALVIFKVLIVAGLLIIGGVLVMEQQMNIGQFVAAEIIIVMIINSVEKLIRDIDTVYDVLTGIEKVAQVTDLALEPDEGIDLRETLPSGGLKIDFNKISFQYPGNNNYTLKEIKLNISANERVVITGPMGSGKNTMLQIALGLYETQQGNLAFNDLSIGSLNLESLRSLVGTNLKQEDLFYGTIMENIAVGRSQATPQNIRWATENVGLTKFISELPQGYNTLVLPNGKSLPKSVVQQILIARSIVDKPKLLVLENSLEQLKKVDRSKVLKFLFDRENQWTILMSSKNEEVLKKADKVVVMQSGSIISHGSYDQVKTTLKTL</sequence>
<reference evidence="8 9" key="1">
    <citation type="submission" date="2018-05" db="EMBL/GenBank/DDBJ databases">
        <title>Brumimicrobium oceani sp. nov., isolated from coastal sediment.</title>
        <authorList>
            <person name="Kou Y."/>
        </authorList>
    </citation>
    <scope>NUCLEOTIDE SEQUENCE [LARGE SCALE GENOMIC DNA]</scope>
    <source>
        <strain evidence="8 9">C305</strain>
    </source>
</reference>
<dbReference type="PANTHER" id="PTHR43394">
    <property type="entry name" value="ATP-DEPENDENT PERMEASE MDL1, MITOCHONDRIAL"/>
    <property type="match status" value="1"/>
</dbReference>
<dbReference type="Pfam" id="PF00664">
    <property type="entry name" value="ABC_membrane"/>
    <property type="match status" value="1"/>
</dbReference>
<dbReference type="GO" id="GO:0005524">
    <property type="term" value="F:ATP binding"/>
    <property type="evidence" value="ECO:0007669"/>
    <property type="project" value="UniProtKB-KW"/>
</dbReference>
<keyword evidence="8" id="KW-0547">Nucleotide-binding</keyword>
<dbReference type="PROSITE" id="PS50929">
    <property type="entry name" value="ABC_TM1F"/>
    <property type="match status" value="1"/>
</dbReference>
<evidence type="ECO:0000313" key="9">
    <source>
        <dbReference type="Proteomes" id="UP000245370"/>
    </source>
</evidence>
<keyword evidence="3 5" id="KW-1133">Transmembrane helix</keyword>
<feature type="transmembrane region" description="Helical" evidence="5">
    <location>
        <begin position="246"/>
        <end position="269"/>
    </location>
</feature>
<evidence type="ECO:0000256" key="3">
    <source>
        <dbReference type="ARBA" id="ARBA00022989"/>
    </source>
</evidence>
<dbReference type="InterPro" id="IPR039421">
    <property type="entry name" value="Type_1_exporter"/>
</dbReference>
<dbReference type="GO" id="GO:0016887">
    <property type="term" value="F:ATP hydrolysis activity"/>
    <property type="evidence" value="ECO:0007669"/>
    <property type="project" value="InterPro"/>
</dbReference>
<evidence type="ECO:0000259" key="7">
    <source>
        <dbReference type="PROSITE" id="PS50929"/>
    </source>
</evidence>
<evidence type="ECO:0000256" key="4">
    <source>
        <dbReference type="ARBA" id="ARBA00023136"/>
    </source>
</evidence>
<accession>A0A2U2X0T4</accession>
<dbReference type="InterPro" id="IPR003439">
    <property type="entry name" value="ABC_transporter-like_ATP-bd"/>
</dbReference>
<dbReference type="PROSITE" id="PS50893">
    <property type="entry name" value="ABC_TRANSPORTER_2"/>
    <property type="match status" value="1"/>
</dbReference>
<evidence type="ECO:0000259" key="6">
    <source>
        <dbReference type="PROSITE" id="PS50893"/>
    </source>
</evidence>
<keyword evidence="9" id="KW-1185">Reference proteome</keyword>
<dbReference type="AlphaFoldDB" id="A0A2U2X0T4"/>
<dbReference type="InterPro" id="IPR036640">
    <property type="entry name" value="ABC1_TM_sf"/>
</dbReference>
<dbReference type="RefSeq" id="WP_109360670.1">
    <property type="nucleotide sequence ID" value="NZ_QFRJ01000018.1"/>
</dbReference>
<dbReference type="GO" id="GO:0015421">
    <property type="term" value="F:ABC-type oligopeptide transporter activity"/>
    <property type="evidence" value="ECO:0007669"/>
    <property type="project" value="TreeGrafter"/>
</dbReference>
<dbReference type="InterPro" id="IPR027417">
    <property type="entry name" value="P-loop_NTPase"/>
</dbReference>
<keyword evidence="4 5" id="KW-0472">Membrane</keyword>
<dbReference type="Gene3D" id="3.40.50.300">
    <property type="entry name" value="P-loop containing nucleotide triphosphate hydrolases"/>
    <property type="match status" value="1"/>
</dbReference>
<reference evidence="8 9" key="2">
    <citation type="submission" date="2018-05" db="EMBL/GenBank/DDBJ databases">
        <authorList>
            <person name="Lanie J.A."/>
            <person name="Ng W.-L."/>
            <person name="Kazmierczak K.M."/>
            <person name="Andrzejewski T.M."/>
            <person name="Davidsen T.M."/>
            <person name="Wayne K.J."/>
            <person name="Tettelin H."/>
            <person name="Glass J.I."/>
            <person name="Rusch D."/>
            <person name="Podicherti R."/>
            <person name="Tsui H.-C.T."/>
            <person name="Winkler M.E."/>
        </authorList>
    </citation>
    <scope>NUCLEOTIDE SEQUENCE [LARGE SCALE GENOMIC DNA]</scope>
    <source>
        <strain evidence="8 9">C305</strain>
    </source>
</reference>
<dbReference type="OrthoDB" id="311344at2"/>
<evidence type="ECO:0000256" key="5">
    <source>
        <dbReference type="SAM" id="Phobius"/>
    </source>
</evidence>
<dbReference type="SUPFAM" id="SSF52540">
    <property type="entry name" value="P-loop containing nucleoside triphosphate hydrolases"/>
    <property type="match status" value="1"/>
</dbReference>
<evidence type="ECO:0000256" key="2">
    <source>
        <dbReference type="ARBA" id="ARBA00022692"/>
    </source>
</evidence>
<dbReference type="Gene3D" id="1.20.1560.10">
    <property type="entry name" value="ABC transporter type 1, transmembrane domain"/>
    <property type="match status" value="1"/>
</dbReference>
<comment type="subcellular location">
    <subcellularLocation>
        <location evidence="1">Cell membrane</location>
        <topology evidence="1">Multi-pass membrane protein</topology>
    </subcellularLocation>
</comment>
<proteinExistence type="predicted"/>
<dbReference type="Pfam" id="PF00005">
    <property type="entry name" value="ABC_tran"/>
    <property type="match status" value="1"/>
</dbReference>
<gene>
    <name evidence="8" type="ORF">DIT68_15160</name>
</gene>
<comment type="caution">
    <text evidence="8">The sequence shown here is derived from an EMBL/GenBank/DDBJ whole genome shotgun (WGS) entry which is preliminary data.</text>
</comment>
<name>A0A2U2X0T4_9FLAO</name>
<keyword evidence="8" id="KW-0067">ATP-binding</keyword>
<keyword evidence="2 5" id="KW-0812">Transmembrane</keyword>
<dbReference type="Proteomes" id="UP000245370">
    <property type="component" value="Unassembled WGS sequence"/>
</dbReference>
<feature type="transmembrane region" description="Helical" evidence="5">
    <location>
        <begin position="136"/>
        <end position="154"/>
    </location>
</feature>
<protein>
    <submittedName>
        <fullName evidence="8">ABC transporter ATP-binding protein/permease</fullName>
    </submittedName>
</protein>
<feature type="transmembrane region" description="Helical" evidence="5">
    <location>
        <begin position="160"/>
        <end position="176"/>
    </location>
</feature>
<dbReference type="SUPFAM" id="SSF90123">
    <property type="entry name" value="ABC transporter transmembrane region"/>
    <property type="match status" value="1"/>
</dbReference>
<dbReference type="InterPro" id="IPR011527">
    <property type="entry name" value="ABC1_TM_dom"/>
</dbReference>
<organism evidence="8 9">
    <name type="scientific">Brumimicrobium oceani</name>
    <dbReference type="NCBI Taxonomy" id="2100725"/>
    <lineage>
        <taxon>Bacteria</taxon>
        <taxon>Pseudomonadati</taxon>
        <taxon>Bacteroidota</taxon>
        <taxon>Flavobacteriia</taxon>
        <taxon>Flavobacteriales</taxon>
        <taxon>Crocinitomicaceae</taxon>
        <taxon>Brumimicrobium</taxon>
    </lineage>
</organism>
<dbReference type="GO" id="GO:0005886">
    <property type="term" value="C:plasma membrane"/>
    <property type="evidence" value="ECO:0007669"/>
    <property type="project" value="UniProtKB-SubCell"/>
</dbReference>